<comment type="similarity">
    <text evidence="1">Belongs to the NusB family.</text>
</comment>
<dbReference type="InterPro" id="IPR035926">
    <property type="entry name" value="NusB-like_sf"/>
</dbReference>
<keyword evidence="3" id="KW-0694">RNA-binding</keyword>
<evidence type="ECO:0000256" key="1">
    <source>
        <dbReference type="ARBA" id="ARBA00005952"/>
    </source>
</evidence>
<dbReference type="InterPro" id="IPR011605">
    <property type="entry name" value="NusB_fam"/>
</dbReference>
<dbReference type="NCBIfam" id="TIGR01951">
    <property type="entry name" value="nusB"/>
    <property type="match status" value="1"/>
</dbReference>
<dbReference type="RefSeq" id="WP_183674850.1">
    <property type="nucleotide sequence ID" value="NZ_CBCRYX010000008.1"/>
</dbReference>
<dbReference type="GO" id="GO:0003723">
    <property type="term" value="F:RNA binding"/>
    <property type="evidence" value="ECO:0007669"/>
    <property type="project" value="UniProtKB-KW"/>
</dbReference>
<dbReference type="InterPro" id="IPR006027">
    <property type="entry name" value="NusB_RsmB_TIM44"/>
</dbReference>
<dbReference type="Gene3D" id="1.10.940.10">
    <property type="entry name" value="NusB-like"/>
    <property type="match status" value="1"/>
</dbReference>
<dbReference type="SUPFAM" id="SSF48013">
    <property type="entry name" value="NusB-like"/>
    <property type="match status" value="1"/>
</dbReference>
<organism evidence="7 8">
    <name type="scientific">Nosocomiicoccus ampullae</name>
    <dbReference type="NCBI Taxonomy" id="489910"/>
    <lineage>
        <taxon>Bacteria</taxon>
        <taxon>Bacillati</taxon>
        <taxon>Bacillota</taxon>
        <taxon>Bacilli</taxon>
        <taxon>Bacillales</taxon>
        <taxon>Staphylococcaceae</taxon>
        <taxon>Nosocomiicoccus</taxon>
    </lineage>
</organism>
<protein>
    <submittedName>
        <fullName evidence="7">N utilization substance protein B</fullName>
    </submittedName>
</protein>
<evidence type="ECO:0000313" key="7">
    <source>
        <dbReference type="EMBL" id="MBB5176409.1"/>
    </source>
</evidence>
<evidence type="ECO:0000256" key="3">
    <source>
        <dbReference type="ARBA" id="ARBA00022884"/>
    </source>
</evidence>
<dbReference type="PANTHER" id="PTHR11078">
    <property type="entry name" value="N UTILIZATION SUBSTANCE PROTEIN B-RELATED"/>
    <property type="match status" value="1"/>
</dbReference>
<evidence type="ECO:0000313" key="8">
    <source>
        <dbReference type="Proteomes" id="UP000579136"/>
    </source>
</evidence>
<comment type="caution">
    <text evidence="7">The sequence shown here is derived from an EMBL/GenBank/DDBJ whole genome shotgun (WGS) entry which is preliminary data.</text>
</comment>
<name>A0A9Q2HFM6_9STAP</name>
<evidence type="ECO:0000259" key="6">
    <source>
        <dbReference type="Pfam" id="PF01029"/>
    </source>
</evidence>
<keyword evidence="4" id="KW-0805">Transcription regulation</keyword>
<dbReference type="GO" id="GO:0031564">
    <property type="term" value="P:transcription antitermination"/>
    <property type="evidence" value="ECO:0007669"/>
    <property type="project" value="UniProtKB-KW"/>
</dbReference>
<reference evidence="7 8" key="1">
    <citation type="submission" date="2020-08" db="EMBL/GenBank/DDBJ databases">
        <title>Genomic Encyclopedia of Type Strains, Phase IV (KMG-IV): sequencing the most valuable type-strain genomes for metagenomic binning, comparative biology and taxonomic classification.</title>
        <authorList>
            <person name="Goeker M."/>
        </authorList>
    </citation>
    <scope>NUCLEOTIDE SEQUENCE [LARGE SCALE GENOMIC DNA]</scope>
    <source>
        <strain evidence="7 8">DSM 19163</strain>
    </source>
</reference>
<dbReference type="EMBL" id="JACHHF010000007">
    <property type="protein sequence ID" value="MBB5176409.1"/>
    <property type="molecule type" value="Genomic_DNA"/>
</dbReference>
<evidence type="ECO:0000256" key="5">
    <source>
        <dbReference type="ARBA" id="ARBA00023163"/>
    </source>
</evidence>
<dbReference type="Proteomes" id="UP000579136">
    <property type="component" value="Unassembled WGS sequence"/>
</dbReference>
<keyword evidence="8" id="KW-1185">Reference proteome</keyword>
<evidence type="ECO:0000256" key="2">
    <source>
        <dbReference type="ARBA" id="ARBA00022814"/>
    </source>
</evidence>
<gene>
    <name evidence="7" type="ORF">HNQ45_001297</name>
</gene>
<proteinExistence type="inferred from homology"/>
<dbReference type="GO" id="GO:0006353">
    <property type="term" value="P:DNA-templated transcription termination"/>
    <property type="evidence" value="ECO:0007669"/>
    <property type="project" value="InterPro"/>
</dbReference>
<sequence>MNRHEQRVKAFQILFQIDNDIVDLNSVKFFDLYLTMPYIKETIDYYIEHQDEINKTISAKLNNYTLDRISKVDRNVLRLAASELLSTNTPKKIIVNEAVKITKIYSDVNSYKFVNGVLKNFINE</sequence>
<keyword evidence="2" id="KW-0889">Transcription antitermination</keyword>
<evidence type="ECO:0000256" key="4">
    <source>
        <dbReference type="ARBA" id="ARBA00023015"/>
    </source>
</evidence>
<dbReference type="Pfam" id="PF01029">
    <property type="entry name" value="NusB"/>
    <property type="match status" value="1"/>
</dbReference>
<dbReference type="PANTHER" id="PTHR11078:SF3">
    <property type="entry name" value="ANTITERMINATION NUSB DOMAIN-CONTAINING PROTEIN"/>
    <property type="match status" value="1"/>
</dbReference>
<accession>A0A9Q2HFM6</accession>
<dbReference type="AlphaFoldDB" id="A0A9Q2HFM6"/>
<keyword evidence="5" id="KW-0804">Transcription</keyword>
<feature type="domain" description="NusB/RsmB/TIM44" evidence="6">
    <location>
        <begin position="5"/>
        <end position="122"/>
    </location>
</feature>
<dbReference type="GO" id="GO:0005829">
    <property type="term" value="C:cytosol"/>
    <property type="evidence" value="ECO:0007669"/>
    <property type="project" value="TreeGrafter"/>
</dbReference>